<dbReference type="RefSeq" id="WP_347923765.1">
    <property type="nucleotide sequence ID" value="NZ_CP157199.1"/>
</dbReference>
<evidence type="ECO:0000256" key="1">
    <source>
        <dbReference type="ARBA" id="ARBA00022737"/>
    </source>
</evidence>
<reference evidence="3" key="1">
    <citation type="submission" date="2024-05" db="EMBL/GenBank/DDBJ databases">
        <title>Pontimicrobium maritimus sp. nov., isolated form sea water.</title>
        <authorList>
            <person name="Muhammad N."/>
            <person name="Vuong T.Q."/>
            <person name="Han H.L."/>
            <person name="Kim S.-G."/>
        </authorList>
    </citation>
    <scope>NUCLEOTIDE SEQUENCE</scope>
    <source>
        <strain evidence="3">SW4</strain>
    </source>
</reference>
<evidence type="ECO:0000259" key="2">
    <source>
        <dbReference type="Pfam" id="PF15902"/>
    </source>
</evidence>
<name>A0AAU7BT92_9FLAO</name>
<dbReference type="AlphaFoldDB" id="A0AAU7BT92"/>
<organism evidence="3">
    <name type="scientific">Pontimicrobium sp. SW4</name>
    <dbReference type="NCBI Taxonomy" id="3153519"/>
    <lineage>
        <taxon>Bacteria</taxon>
        <taxon>Pseudomonadati</taxon>
        <taxon>Bacteroidota</taxon>
        <taxon>Flavobacteriia</taxon>
        <taxon>Flavobacteriales</taxon>
        <taxon>Flavobacteriaceae</taxon>
        <taxon>Pontimicrobium</taxon>
    </lineage>
</organism>
<accession>A0AAU7BT92</accession>
<dbReference type="EMBL" id="CP157199">
    <property type="protein sequence ID" value="XBG61303.1"/>
    <property type="molecule type" value="Genomic_DNA"/>
</dbReference>
<protein>
    <recommendedName>
        <fullName evidence="2">Sortilin N-terminal domain-containing protein</fullName>
    </recommendedName>
</protein>
<dbReference type="InterPro" id="IPR031778">
    <property type="entry name" value="Sortilin_N"/>
</dbReference>
<evidence type="ECO:0000313" key="3">
    <source>
        <dbReference type="EMBL" id="XBG61303.1"/>
    </source>
</evidence>
<dbReference type="PANTHER" id="PTHR12106:SF27">
    <property type="entry name" value="SORTILIN-RELATED RECEPTOR"/>
    <property type="match status" value="1"/>
</dbReference>
<keyword evidence="1" id="KW-0677">Repeat</keyword>
<dbReference type="SUPFAM" id="SSF110296">
    <property type="entry name" value="Oligoxyloglucan reducing end-specific cellobiohydrolase"/>
    <property type="match status" value="1"/>
</dbReference>
<dbReference type="InterPro" id="IPR050310">
    <property type="entry name" value="VPS10-sortilin"/>
</dbReference>
<dbReference type="Gene3D" id="2.130.10.10">
    <property type="entry name" value="YVTN repeat-like/Quinoprotein amine dehydrogenase"/>
    <property type="match status" value="2"/>
</dbReference>
<dbReference type="PANTHER" id="PTHR12106">
    <property type="entry name" value="SORTILIN RELATED"/>
    <property type="match status" value="1"/>
</dbReference>
<gene>
    <name evidence="3" type="ORF">ABGB03_00005</name>
</gene>
<dbReference type="Pfam" id="PF15902">
    <property type="entry name" value="Sortilin-Vps10"/>
    <property type="match status" value="1"/>
</dbReference>
<sequence>MREFYFHVFTTISESPFKFGMIYTGSDDGYINLTTNGGDSWTRISNNLPQGLWVSRVIASQHKQERVYATLNGYRNDDFKVYAYVSEDMGKTWKSITNGISNAPVNVIKEDTKDENILYLGTDNGVYVSFDRGNSWHEFSNGLTKAAVHDLVVHPEANDLVVGTHGRSIYKADISDLQKHSTIGNKAIAVFKPSPVQMPRFRGRSFEPSATISFYSKAKATQGINILSKGGSLLNSIKVNADKGFNYADYDLTITSGGRKDLMKEDSKLSIPKAQNGKYYLPKGTYTIEIGSQKTTLEIK</sequence>
<dbReference type="InterPro" id="IPR015943">
    <property type="entry name" value="WD40/YVTN_repeat-like_dom_sf"/>
</dbReference>
<proteinExistence type="predicted"/>
<feature type="domain" description="Sortilin N-terminal" evidence="2">
    <location>
        <begin position="83"/>
        <end position="167"/>
    </location>
</feature>
<dbReference type="CDD" id="cd15482">
    <property type="entry name" value="Sialidase_non-viral"/>
    <property type="match status" value="1"/>
</dbReference>